<name>A0A430KUY2_9GAMM</name>
<comment type="caution">
    <text evidence="8">The sequence shown here is derived from an EMBL/GenBank/DDBJ whole genome shotgun (WGS) entry which is preliminary data.</text>
</comment>
<dbReference type="InterPro" id="IPR000515">
    <property type="entry name" value="MetI-like"/>
</dbReference>
<dbReference type="Proteomes" id="UP000283087">
    <property type="component" value="Unassembled WGS sequence"/>
</dbReference>
<dbReference type="RefSeq" id="WP_126157274.1">
    <property type="nucleotide sequence ID" value="NZ_RQXW01000002.1"/>
</dbReference>
<comment type="similarity">
    <text evidence="6">Belongs to the binding-protein-dependent transport system permease family.</text>
</comment>
<dbReference type="FunFam" id="1.10.3720.10:FF:000001">
    <property type="entry name" value="Glycine betaine ABC transporter, permease"/>
    <property type="match status" value="1"/>
</dbReference>
<keyword evidence="9" id="KW-1185">Reference proteome</keyword>
<evidence type="ECO:0000256" key="4">
    <source>
        <dbReference type="ARBA" id="ARBA00022989"/>
    </source>
</evidence>
<feature type="transmembrane region" description="Helical" evidence="6">
    <location>
        <begin position="184"/>
        <end position="205"/>
    </location>
</feature>
<evidence type="ECO:0000256" key="1">
    <source>
        <dbReference type="ARBA" id="ARBA00004651"/>
    </source>
</evidence>
<evidence type="ECO:0000256" key="3">
    <source>
        <dbReference type="ARBA" id="ARBA00022692"/>
    </source>
</evidence>
<feature type="domain" description="ABC transmembrane type-1" evidence="7">
    <location>
        <begin position="18"/>
        <end position="206"/>
    </location>
</feature>
<evidence type="ECO:0000313" key="8">
    <source>
        <dbReference type="EMBL" id="RTE67307.1"/>
    </source>
</evidence>
<dbReference type="EMBL" id="RQXW01000002">
    <property type="protein sequence ID" value="RTE67307.1"/>
    <property type="molecule type" value="Genomic_DNA"/>
</dbReference>
<organism evidence="8 9">
    <name type="scientific">Amphritea opalescens</name>
    <dbReference type="NCBI Taxonomy" id="2490544"/>
    <lineage>
        <taxon>Bacteria</taxon>
        <taxon>Pseudomonadati</taxon>
        <taxon>Pseudomonadota</taxon>
        <taxon>Gammaproteobacteria</taxon>
        <taxon>Oceanospirillales</taxon>
        <taxon>Oceanospirillaceae</taxon>
        <taxon>Amphritea</taxon>
    </lineage>
</organism>
<reference evidence="8 9" key="1">
    <citation type="submission" date="2018-11" db="EMBL/GenBank/DDBJ databases">
        <title>The draft genome sequence of Amphritea opalescens ANRC-JH13T.</title>
        <authorList>
            <person name="Fang Z."/>
            <person name="Zhang Y."/>
            <person name="Han X."/>
        </authorList>
    </citation>
    <scope>NUCLEOTIDE SEQUENCE [LARGE SCALE GENOMIC DNA]</scope>
    <source>
        <strain evidence="8 9">ANRC-JH13</strain>
    </source>
</reference>
<dbReference type="Gene3D" id="1.10.3720.10">
    <property type="entry name" value="MetI-like"/>
    <property type="match status" value="1"/>
</dbReference>
<comment type="subcellular location">
    <subcellularLocation>
        <location evidence="1 6">Cell membrane</location>
        <topology evidence="1 6">Multi-pass membrane protein</topology>
    </subcellularLocation>
</comment>
<dbReference type="PANTHER" id="PTHR30177:SF4">
    <property type="entry name" value="OSMOPROTECTANT IMPORT PERMEASE PROTEIN OSMW"/>
    <property type="match status" value="1"/>
</dbReference>
<keyword evidence="4 6" id="KW-1133">Transmembrane helix</keyword>
<evidence type="ECO:0000256" key="6">
    <source>
        <dbReference type="RuleBase" id="RU363032"/>
    </source>
</evidence>
<accession>A0A430KUY2</accession>
<dbReference type="Pfam" id="PF00528">
    <property type="entry name" value="BPD_transp_1"/>
    <property type="match status" value="1"/>
</dbReference>
<keyword evidence="2 6" id="KW-0813">Transport</keyword>
<proteinExistence type="inferred from homology"/>
<keyword evidence="5 6" id="KW-0472">Membrane</keyword>
<evidence type="ECO:0000256" key="5">
    <source>
        <dbReference type="ARBA" id="ARBA00023136"/>
    </source>
</evidence>
<sequence length="216" mass="22852">MDLLNFIWDNLDLILDKTIEHISLVGIAVGLALLAGVPIGIAITQNQKSASIVLYTASIIITIPSVALFGIMIPLLSPFGHGIGPVPAMIAVLLYSLLPIIRNTYIAINNIDPALREAARGMGMRPLERLRLLEIPLAMPVIMAGVRTAVVMNIGVMTIATFIGAGGLGDFISSGITQSDQLQLMTGALAVSILAVIADYCLLFIQNKLTPAGIKL</sequence>
<dbReference type="InterPro" id="IPR051204">
    <property type="entry name" value="ABC_transp_perm/SBD"/>
</dbReference>
<feature type="transmembrane region" description="Helical" evidence="6">
    <location>
        <begin position="82"/>
        <end position="101"/>
    </location>
</feature>
<dbReference type="CDD" id="cd06261">
    <property type="entry name" value="TM_PBP2"/>
    <property type="match status" value="1"/>
</dbReference>
<feature type="transmembrane region" description="Helical" evidence="6">
    <location>
        <begin position="22"/>
        <end position="43"/>
    </location>
</feature>
<dbReference type="PANTHER" id="PTHR30177">
    <property type="entry name" value="GLYCINE BETAINE/L-PROLINE TRANSPORT SYSTEM PERMEASE PROTEIN PROW"/>
    <property type="match status" value="1"/>
</dbReference>
<keyword evidence="3 6" id="KW-0812">Transmembrane</keyword>
<dbReference type="SUPFAM" id="SSF161098">
    <property type="entry name" value="MetI-like"/>
    <property type="match status" value="1"/>
</dbReference>
<feature type="transmembrane region" description="Helical" evidence="6">
    <location>
        <begin position="52"/>
        <end position="76"/>
    </location>
</feature>
<dbReference type="GO" id="GO:0005886">
    <property type="term" value="C:plasma membrane"/>
    <property type="evidence" value="ECO:0007669"/>
    <property type="project" value="UniProtKB-SubCell"/>
</dbReference>
<protein>
    <submittedName>
        <fullName evidence="8">ABC transporter permease</fullName>
    </submittedName>
</protein>
<dbReference type="GO" id="GO:0031460">
    <property type="term" value="P:glycine betaine transport"/>
    <property type="evidence" value="ECO:0007669"/>
    <property type="project" value="TreeGrafter"/>
</dbReference>
<feature type="transmembrane region" description="Helical" evidence="6">
    <location>
        <begin position="137"/>
        <end position="164"/>
    </location>
</feature>
<evidence type="ECO:0000256" key="2">
    <source>
        <dbReference type="ARBA" id="ARBA00022448"/>
    </source>
</evidence>
<dbReference type="OrthoDB" id="9801163at2"/>
<evidence type="ECO:0000313" key="9">
    <source>
        <dbReference type="Proteomes" id="UP000283087"/>
    </source>
</evidence>
<dbReference type="InterPro" id="IPR035906">
    <property type="entry name" value="MetI-like_sf"/>
</dbReference>
<dbReference type="PROSITE" id="PS50928">
    <property type="entry name" value="ABC_TM1"/>
    <property type="match status" value="1"/>
</dbReference>
<dbReference type="GO" id="GO:0055085">
    <property type="term" value="P:transmembrane transport"/>
    <property type="evidence" value="ECO:0007669"/>
    <property type="project" value="InterPro"/>
</dbReference>
<evidence type="ECO:0000259" key="7">
    <source>
        <dbReference type="PROSITE" id="PS50928"/>
    </source>
</evidence>
<dbReference type="AlphaFoldDB" id="A0A430KUY2"/>
<gene>
    <name evidence="8" type="ORF">EH243_03650</name>
</gene>